<dbReference type="EMBL" id="RDRB01000001">
    <property type="protein sequence ID" value="ROU04240.1"/>
    <property type="molecule type" value="Genomic_DNA"/>
</dbReference>
<dbReference type="RefSeq" id="WP_123640646.1">
    <property type="nucleotide sequence ID" value="NZ_ML119081.1"/>
</dbReference>
<dbReference type="PANTHER" id="PTHR43123:SF4">
    <property type="entry name" value="POLYSACCHARIDE DEACETYLASE"/>
    <property type="match status" value="1"/>
</dbReference>
<evidence type="ECO:0000256" key="3">
    <source>
        <dbReference type="ARBA" id="ARBA00020071"/>
    </source>
</evidence>
<dbReference type="AlphaFoldDB" id="A0A3N2R9T6"/>
<dbReference type="InterPro" id="IPR011330">
    <property type="entry name" value="Glyco_hydro/deAcase_b/a-brl"/>
</dbReference>
<dbReference type="OrthoDB" id="9787041at2"/>
<evidence type="ECO:0000259" key="5">
    <source>
        <dbReference type="Pfam" id="PF01522"/>
    </source>
</evidence>
<feature type="domain" description="NodB homology" evidence="5">
    <location>
        <begin position="71"/>
        <end position="175"/>
    </location>
</feature>
<comment type="function">
    <text evidence="1">Is involved in generating a small heat-stable compound (Nod), an acylated oligomer of N-acetylglucosamine, that stimulates mitosis in various plant protoplasts.</text>
</comment>
<evidence type="ECO:0000256" key="2">
    <source>
        <dbReference type="ARBA" id="ARBA00010973"/>
    </source>
</evidence>
<evidence type="ECO:0000256" key="1">
    <source>
        <dbReference type="ARBA" id="ARBA00003236"/>
    </source>
</evidence>
<dbReference type="GO" id="GO:0005975">
    <property type="term" value="P:carbohydrate metabolic process"/>
    <property type="evidence" value="ECO:0007669"/>
    <property type="project" value="InterPro"/>
</dbReference>
<dbReference type="Gene3D" id="3.20.20.370">
    <property type="entry name" value="Glycoside hydrolase/deacetylase"/>
    <property type="match status" value="1"/>
</dbReference>
<sequence>MRLTDRIPYQAIVDRPALRLPGGKKVAVWVIVNVEEWQIERAMPRTVLSPPMGQPLLPDVPNWSWHEYGMRAGFWRHWKALTDREIPTTMAVNGNVCRSYPRVAEAGLKSGWEMMGHGFVQGPMHRLEDQPAAIRDACEAIRAFAGVSPRSWESPGLTETEETLDLLRLNGIEYVADWVIDDLPQTISTPHGDITTVPYTVEVNDITIHALQQHVSEEFFRRGRDQFERLMMEAEETGVPRVMAISVHPYITGVPHRIGYFEKLLDHVMGHQGTAMMTASEIGDWYTSEMVRLSAERVA</sequence>
<proteinExistence type="inferred from homology"/>
<dbReference type="PANTHER" id="PTHR43123">
    <property type="entry name" value="POLYSACCHARIDE DEACETYLASE-RELATED"/>
    <property type="match status" value="1"/>
</dbReference>
<accession>A0A3N2R9T6</accession>
<reference evidence="6 7" key="1">
    <citation type="submission" date="2018-10" db="EMBL/GenBank/DDBJ databases">
        <title>Histidinibacterium lentulum gen. nov., sp. nov., a marine bacterium from the culture broth of Picochlorum sp. 122.</title>
        <authorList>
            <person name="Wang G."/>
        </authorList>
    </citation>
    <scope>NUCLEOTIDE SEQUENCE [LARGE SCALE GENOMIC DNA]</scope>
    <source>
        <strain evidence="6 7">B17</strain>
    </source>
</reference>
<gene>
    <name evidence="6" type="ORF">EAT49_02290</name>
</gene>
<dbReference type="GO" id="GO:0016810">
    <property type="term" value="F:hydrolase activity, acting on carbon-nitrogen (but not peptide) bonds"/>
    <property type="evidence" value="ECO:0007669"/>
    <property type="project" value="InterPro"/>
</dbReference>
<evidence type="ECO:0000313" key="7">
    <source>
        <dbReference type="Proteomes" id="UP000268016"/>
    </source>
</evidence>
<dbReference type="SUPFAM" id="SSF88713">
    <property type="entry name" value="Glycoside hydrolase/deacetylase"/>
    <property type="match status" value="1"/>
</dbReference>
<dbReference type="Pfam" id="PF01522">
    <property type="entry name" value="Polysacc_deac_1"/>
    <property type="match status" value="1"/>
</dbReference>
<comment type="similarity">
    <text evidence="2">Belongs to the polysaccharide deacetylase family.</text>
</comment>
<keyword evidence="7" id="KW-1185">Reference proteome</keyword>
<comment type="caution">
    <text evidence="6">The sequence shown here is derived from an EMBL/GenBank/DDBJ whole genome shotgun (WGS) entry which is preliminary data.</text>
</comment>
<dbReference type="CDD" id="cd10979">
    <property type="entry name" value="CE4_PuuE_like"/>
    <property type="match status" value="1"/>
</dbReference>
<evidence type="ECO:0000256" key="4">
    <source>
        <dbReference type="ARBA" id="ARBA00032976"/>
    </source>
</evidence>
<evidence type="ECO:0000313" key="6">
    <source>
        <dbReference type="EMBL" id="ROU04240.1"/>
    </source>
</evidence>
<dbReference type="Proteomes" id="UP000268016">
    <property type="component" value="Unassembled WGS sequence"/>
</dbReference>
<name>A0A3N2R9T6_9RHOB</name>
<organism evidence="6 7">
    <name type="scientific">Histidinibacterium lentulum</name>
    <dbReference type="NCBI Taxonomy" id="2480588"/>
    <lineage>
        <taxon>Bacteria</taxon>
        <taxon>Pseudomonadati</taxon>
        <taxon>Pseudomonadota</taxon>
        <taxon>Alphaproteobacteria</taxon>
        <taxon>Rhodobacterales</taxon>
        <taxon>Paracoccaceae</taxon>
        <taxon>Histidinibacterium</taxon>
    </lineage>
</organism>
<protein>
    <recommendedName>
        <fullName evidence="3">Chitooligosaccharide deacetylase</fullName>
    </recommendedName>
    <alternativeName>
        <fullName evidence="4">Nodulation protein B</fullName>
    </alternativeName>
</protein>
<dbReference type="InterPro" id="IPR002509">
    <property type="entry name" value="NODB_dom"/>
</dbReference>